<reference evidence="4" key="1">
    <citation type="submission" date="2019-05" db="EMBL/GenBank/DDBJ databases">
        <authorList>
            <consortium name="Pathogen Informatics"/>
        </authorList>
    </citation>
    <scope>NUCLEOTIDE SEQUENCE [LARGE SCALE GENOMIC DNA]</scope>
    <source>
        <strain evidence="4">NCTC12965</strain>
    </source>
</reference>
<gene>
    <name evidence="4" type="primary">dnaK_2</name>
    <name evidence="4" type="ORF">NCTC12965_02840</name>
</gene>
<proteinExistence type="inferred from homology"/>
<dbReference type="GO" id="GO:0005524">
    <property type="term" value="F:ATP binding"/>
    <property type="evidence" value="ECO:0007669"/>
    <property type="project" value="UniProtKB-KW"/>
</dbReference>
<keyword evidence="3" id="KW-0067">ATP-binding</keyword>
<dbReference type="GO" id="GO:0140662">
    <property type="term" value="F:ATP-dependent protein folding chaperone"/>
    <property type="evidence" value="ECO:0007669"/>
    <property type="project" value="InterPro"/>
</dbReference>
<keyword evidence="4" id="KW-0346">Stress response</keyword>
<evidence type="ECO:0000313" key="4">
    <source>
        <dbReference type="EMBL" id="VTR29214.1"/>
    </source>
</evidence>
<dbReference type="EMBL" id="CABEEZ010000063">
    <property type="protein sequence ID" value="VTR29214.1"/>
    <property type="molecule type" value="Genomic_DNA"/>
</dbReference>
<evidence type="ECO:0000256" key="1">
    <source>
        <dbReference type="ARBA" id="ARBA00007381"/>
    </source>
</evidence>
<evidence type="ECO:0000256" key="2">
    <source>
        <dbReference type="ARBA" id="ARBA00022741"/>
    </source>
</evidence>
<name>A0A4U9UI40_SERFO</name>
<dbReference type="InterPro" id="IPR043129">
    <property type="entry name" value="ATPase_NBD"/>
</dbReference>
<sequence length="46" mass="4984">MGKIIGIDLGTTNSCVAIMDGGKARVLENAEGESHHSFNHRIYPGW</sequence>
<evidence type="ECO:0000256" key="3">
    <source>
        <dbReference type="ARBA" id="ARBA00022840"/>
    </source>
</evidence>
<dbReference type="Pfam" id="PF00012">
    <property type="entry name" value="HSP70"/>
    <property type="match status" value="1"/>
</dbReference>
<dbReference type="PROSITE" id="PS00297">
    <property type="entry name" value="HSP70_1"/>
    <property type="match status" value="1"/>
</dbReference>
<accession>A0A4U9UI40</accession>
<comment type="similarity">
    <text evidence="1">Belongs to the heat shock protein 70 family.</text>
</comment>
<keyword evidence="2" id="KW-0547">Nucleotide-binding</keyword>
<dbReference type="InterPro" id="IPR018181">
    <property type="entry name" value="Heat_shock_70_CS"/>
</dbReference>
<organism evidence="4">
    <name type="scientific">Serratia fonticola</name>
    <dbReference type="NCBI Taxonomy" id="47917"/>
    <lineage>
        <taxon>Bacteria</taxon>
        <taxon>Pseudomonadati</taxon>
        <taxon>Pseudomonadota</taxon>
        <taxon>Gammaproteobacteria</taxon>
        <taxon>Enterobacterales</taxon>
        <taxon>Yersiniaceae</taxon>
        <taxon>Serratia</taxon>
    </lineage>
</organism>
<protein>
    <submittedName>
        <fullName evidence="4">Heat shock protein 70</fullName>
    </submittedName>
</protein>
<dbReference type="SUPFAM" id="SSF53067">
    <property type="entry name" value="Actin-like ATPase domain"/>
    <property type="match status" value="1"/>
</dbReference>
<dbReference type="Gene3D" id="3.30.420.40">
    <property type="match status" value="1"/>
</dbReference>
<dbReference type="AlphaFoldDB" id="A0A4U9UI40"/>
<dbReference type="InterPro" id="IPR013126">
    <property type="entry name" value="Hsp_70_fam"/>
</dbReference>